<protein>
    <recommendedName>
        <fullName evidence="21">Inositol-1(or 4)-monophosphatase 3</fullName>
        <ecNumber evidence="7">2.3.2.23</ecNumber>
        <ecNumber evidence="18">2.3.2.25</ecNumber>
        <ecNumber evidence="8">3.1.3.25</ecNumber>
    </recommendedName>
    <alternativeName>
        <fullName evidence="19">Myo-inositol monophosphatase A3</fullName>
    </alternativeName>
    <alternativeName>
        <fullName evidence="20">N-terminal E2 ubiquitin-conjugating enzyme</fullName>
    </alternativeName>
</protein>
<dbReference type="GO" id="GO:0012505">
    <property type="term" value="C:endomembrane system"/>
    <property type="evidence" value="ECO:0007669"/>
    <property type="project" value="TreeGrafter"/>
</dbReference>
<keyword evidence="9" id="KW-0808">Transferase</keyword>
<dbReference type="FunFam" id="3.30.540.10:FF:000012">
    <property type="entry name" value="Blast:Putative inositol monophosphatase 3"/>
    <property type="match status" value="1"/>
</dbReference>
<dbReference type="GO" id="GO:0052834">
    <property type="term" value="F:inositol monophosphate phosphatase activity"/>
    <property type="evidence" value="ECO:0007669"/>
    <property type="project" value="UniProtKB-EC"/>
</dbReference>
<dbReference type="InterPro" id="IPR000760">
    <property type="entry name" value="Inositol_monophosphatase-like"/>
</dbReference>
<dbReference type="EMBL" id="KQ435687">
    <property type="protein sequence ID" value="KOX81349.1"/>
    <property type="molecule type" value="Genomic_DNA"/>
</dbReference>
<dbReference type="InterPro" id="IPR000608">
    <property type="entry name" value="UBC"/>
</dbReference>
<dbReference type="Gene3D" id="3.30.540.10">
    <property type="entry name" value="Fructose-1,6-Bisphosphatase, subunit A, domain 1"/>
    <property type="match status" value="1"/>
</dbReference>
<keyword evidence="14 22" id="KW-0460">Magnesium</keyword>
<evidence type="ECO:0000256" key="16">
    <source>
        <dbReference type="ARBA" id="ARBA00023136"/>
    </source>
</evidence>
<evidence type="ECO:0000256" key="19">
    <source>
        <dbReference type="ARBA" id="ARBA00042119"/>
    </source>
</evidence>
<dbReference type="InterPro" id="IPR050725">
    <property type="entry name" value="CysQ/Inositol_MonoPase"/>
</dbReference>
<dbReference type="CDD" id="cd23808">
    <property type="entry name" value="UBCc_UBE2W"/>
    <property type="match status" value="1"/>
</dbReference>
<name>A0A0M9AE81_9HYME</name>
<dbReference type="InterPro" id="IPR016135">
    <property type="entry name" value="UBQ-conjugating_enzyme/RWD"/>
</dbReference>
<dbReference type="EC" id="2.3.2.23" evidence="7"/>
<dbReference type="STRING" id="166423.A0A0M9AE81"/>
<evidence type="ECO:0000256" key="13">
    <source>
        <dbReference type="ARBA" id="ARBA00022801"/>
    </source>
</evidence>
<evidence type="ECO:0000259" key="23">
    <source>
        <dbReference type="PROSITE" id="PS50127"/>
    </source>
</evidence>
<dbReference type="OrthoDB" id="74460at2759"/>
<dbReference type="GO" id="GO:0008254">
    <property type="term" value="F:3'-nucleotidase activity"/>
    <property type="evidence" value="ECO:0007669"/>
    <property type="project" value="TreeGrafter"/>
</dbReference>
<keyword evidence="12" id="KW-0833">Ubl conjugation pathway</keyword>
<feature type="domain" description="UBC core" evidence="23">
    <location>
        <begin position="12"/>
        <end position="168"/>
    </location>
</feature>
<dbReference type="Pfam" id="PF00179">
    <property type="entry name" value="UQ_con"/>
    <property type="match status" value="1"/>
</dbReference>
<keyword evidence="25" id="KW-1185">Reference proteome</keyword>
<dbReference type="GO" id="GO:0061631">
    <property type="term" value="F:ubiquitin conjugating enzyme activity"/>
    <property type="evidence" value="ECO:0007669"/>
    <property type="project" value="UniProtKB-EC"/>
</dbReference>
<evidence type="ECO:0000256" key="10">
    <source>
        <dbReference type="ARBA" id="ARBA00022692"/>
    </source>
</evidence>
<dbReference type="Pfam" id="PF00459">
    <property type="entry name" value="Inositol_P"/>
    <property type="match status" value="1"/>
</dbReference>
<evidence type="ECO:0000256" key="15">
    <source>
        <dbReference type="ARBA" id="ARBA00022989"/>
    </source>
</evidence>
<dbReference type="PROSITE" id="PS00630">
    <property type="entry name" value="IMP_2"/>
    <property type="match status" value="1"/>
</dbReference>
<evidence type="ECO:0000256" key="18">
    <source>
        <dbReference type="ARBA" id="ARBA00039075"/>
    </source>
</evidence>
<dbReference type="PANTHER" id="PTHR43028:SF4">
    <property type="entry name" value="INOSITOL MONOPHOSPHATASE 3"/>
    <property type="match status" value="1"/>
</dbReference>
<evidence type="ECO:0000256" key="1">
    <source>
        <dbReference type="ARBA" id="ARBA00000485"/>
    </source>
</evidence>
<evidence type="ECO:0000256" key="20">
    <source>
        <dbReference type="ARBA" id="ARBA00042168"/>
    </source>
</evidence>
<comment type="catalytic activity">
    <reaction evidence="17">
        <text>S-ubiquitinyl-[E1 ubiquitin-activating enzyme]-L-cysteine + [acceptor protein]-N-terminal-amino acid = [E1 ubiquitin-activating enzyme]-L-cysteine + N-terminal-ubiquitinyl-[acceptor protein].</text>
        <dbReference type="EC" id="2.3.2.25"/>
    </reaction>
</comment>
<dbReference type="GO" id="GO:0005737">
    <property type="term" value="C:cytoplasm"/>
    <property type="evidence" value="ECO:0007669"/>
    <property type="project" value="UniProtKB-ARBA"/>
</dbReference>
<comment type="catalytic activity">
    <reaction evidence="1">
        <text>S-ubiquitinyl-[E1 ubiquitin-activating enzyme]-L-cysteine + [E2 ubiquitin-conjugating enzyme]-L-cysteine = [E1 ubiquitin-activating enzyme]-L-cysteine + S-ubiquitinyl-[E2 ubiquitin-conjugating enzyme]-L-cysteine.</text>
        <dbReference type="EC" id="2.3.2.23"/>
    </reaction>
</comment>
<proteinExistence type="inferred from homology"/>
<dbReference type="GO" id="GO:0016020">
    <property type="term" value="C:membrane"/>
    <property type="evidence" value="ECO:0007669"/>
    <property type="project" value="UniProtKB-SubCell"/>
</dbReference>
<dbReference type="Gene3D" id="3.10.110.10">
    <property type="entry name" value="Ubiquitin Conjugating Enzyme"/>
    <property type="match status" value="1"/>
</dbReference>
<keyword evidence="15" id="KW-1133">Transmembrane helix</keyword>
<dbReference type="GO" id="GO:0016567">
    <property type="term" value="P:protein ubiquitination"/>
    <property type="evidence" value="ECO:0007669"/>
    <property type="project" value="UniProtKB-ARBA"/>
</dbReference>
<keyword evidence="13" id="KW-0378">Hydrolase</keyword>
<evidence type="ECO:0000256" key="21">
    <source>
        <dbReference type="ARBA" id="ARBA00042949"/>
    </source>
</evidence>
<evidence type="ECO:0000256" key="4">
    <source>
        <dbReference type="ARBA" id="ARBA00004167"/>
    </source>
</evidence>
<dbReference type="SUPFAM" id="SSF56655">
    <property type="entry name" value="Carbohydrate phosphatase"/>
    <property type="match status" value="1"/>
</dbReference>
<evidence type="ECO:0000313" key="24">
    <source>
        <dbReference type="EMBL" id="KOX81349.1"/>
    </source>
</evidence>
<feature type="binding site" evidence="22">
    <location>
        <position position="304"/>
    </location>
    <ligand>
        <name>Mg(2+)</name>
        <dbReference type="ChEBI" id="CHEBI:18420"/>
        <label>1</label>
        <note>catalytic</note>
    </ligand>
</feature>
<evidence type="ECO:0000256" key="6">
    <source>
        <dbReference type="ARBA" id="ARBA00009759"/>
    </source>
</evidence>
<dbReference type="EC" id="3.1.3.25" evidence="8"/>
<dbReference type="SMART" id="SM00212">
    <property type="entry name" value="UBCc"/>
    <property type="match status" value="1"/>
</dbReference>
<dbReference type="Gene3D" id="3.40.190.80">
    <property type="match status" value="1"/>
</dbReference>
<keyword evidence="11 22" id="KW-0479">Metal-binding</keyword>
<evidence type="ECO:0000256" key="22">
    <source>
        <dbReference type="PIRSR" id="PIRSR600760-2"/>
    </source>
</evidence>
<sequence length="483" mass="53868">MSDKSTMAAMSPSKRRLQKELTSLIREPPPGVHVDEDLTSQNLTQWIVHMEGAKGTLYEGEQFQLQFRFSSKYPFDSPEVTFIGGNIPIHPHIYSNGHICLSILTEDWSPALSVQSICLSIVSMLSSCKEKKRPPDNSFYVKTCSKNPKKTKWWYHGLVSILLIECKDPILLEISNELKMAAVRDKNISLKLLLAAAITAAEIGGSEVIAVHNQAKFEIESKGKTKEGLNDLVTEADYRSHCAMYHSLLEVFPSITVISEETSKNCDKIAVSNIKDNINVLNDYDIKDEIINTDDITVWIDPLDATKEFTENLLQYITTMVCVAVKGKPVMGVIYKPFETKQNSSLFWSWTNHAISKNLQILHKLEDEKTPILIISQSHAGQIYNVAKIAFGKDVNIISAAGAGYKFLEVVSGNATAYVHMTAIKKWDICAGTAILTALGGKVTQLFDQQLISFSPSDSKVLQWGLLATMSNHAWYLDKFSNI</sequence>
<keyword evidence="16" id="KW-0472">Membrane</keyword>
<comment type="similarity">
    <text evidence="6">Belongs to the inositol monophosphatase superfamily.</text>
</comment>
<feature type="binding site" evidence="22">
    <location>
        <position position="428"/>
    </location>
    <ligand>
        <name>Mg(2+)</name>
        <dbReference type="ChEBI" id="CHEBI:18420"/>
        <label>1</label>
        <note>catalytic</note>
    </ligand>
</feature>
<dbReference type="GO" id="GO:0046854">
    <property type="term" value="P:phosphatidylinositol phosphate biosynthetic process"/>
    <property type="evidence" value="ECO:0007669"/>
    <property type="project" value="InterPro"/>
</dbReference>
<evidence type="ECO:0000256" key="14">
    <source>
        <dbReference type="ARBA" id="ARBA00022842"/>
    </source>
</evidence>
<comment type="cofactor">
    <cofactor evidence="3 22">
        <name>Mg(2+)</name>
        <dbReference type="ChEBI" id="CHEBI:18420"/>
    </cofactor>
</comment>
<comment type="subcellular location">
    <subcellularLocation>
        <location evidence="4">Membrane</location>
        <topology evidence="4">Single-pass membrane protein</topology>
    </subcellularLocation>
</comment>
<evidence type="ECO:0000256" key="9">
    <source>
        <dbReference type="ARBA" id="ARBA00022679"/>
    </source>
</evidence>
<dbReference type="PROSITE" id="PS50127">
    <property type="entry name" value="UBC_2"/>
    <property type="match status" value="1"/>
</dbReference>
<evidence type="ECO:0000256" key="2">
    <source>
        <dbReference type="ARBA" id="ARBA00001033"/>
    </source>
</evidence>
<feature type="binding site" evidence="22">
    <location>
        <position position="303"/>
    </location>
    <ligand>
        <name>Mg(2+)</name>
        <dbReference type="ChEBI" id="CHEBI:18420"/>
        <label>1</label>
        <note>catalytic</note>
    </ligand>
</feature>
<dbReference type="Proteomes" id="UP000053105">
    <property type="component" value="Unassembled WGS sequence"/>
</dbReference>
<accession>A0A0M9AE81</accession>
<feature type="binding site" evidence="22">
    <location>
        <position position="260"/>
    </location>
    <ligand>
        <name>Mg(2+)</name>
        <dbReference type="ChEBI" id="CHEBI:18420"/>
        <label>1</label>
        <note>catalytic</note>
    </ligand>
</feature>
<evidence type="ECO:0000256" key="11">
    <source>
        <dbReference type="ARBA" id="ARBA00022723"/>
    </source>
</evidence>
<comment type="pathway">
    <text evidence="5">Polyol metabolism; myo-inositol biosynthesis; myo-inositol from D-glucose 6-phosphate: step 2/2.</text>
</comment>
<evidence type="ECO:0000256" key="17">
    <source>
        <dbReference type="ARBA" id="ARBA00035805"/>
    </source>
</evidence>
<organism evidence="24 25">
    <name type="scientific">Melipona quadrifasciata</name>
    <dbReference type="NCBI Taxonomy" id="166423"/>
    <lineage>
        <taxon>Eukaryota</taxon>
        <taxon>Metazoa</taxon>
        <taxon>Ecdysozoa</taxon>
        <taxon>Arthropoda</taxon>
        <taxon>Hexapoda</taxon>
        <taxon>Insecta</taxon>
        <taxon>Pterygota</taxon>
        <taxon>Neoptera</taxon>
        <taxon>Endopterygota</taxon>
        <taxon>Hymenoptera</taxon>
        <taxon>Apocrita</taxon>
        <taxon>Aculeata</taxon>
        <taxon>Apoidea</taxon>
        <taxon>Anthophila</taxon>
        <taxon>Apidae</taxon>
        <taxon>Melipona</taxon>
    </lineage>
</organism>
<keyword evidence="10" id="KW-0812">Transmembrane</keyword>
<evidence type="ECO:0000256" key="8">
    <source>
        <dbReference type="ARBA" id="ARBA00013106"/>
    </source>
</evidence>
<evidence type="ECO:0000256" key="5">
    <source>
        <dbReference type="ARBA" id="ARBA00005152"/>
    </source>
</evidence>
<feature type="binding site" evidence="22">
    <location>
        <position position="301"/>
    </location>
    <ligand>
        <name>Mg(2+)</name>
        <dbReference type="ChEBI" id="CHEBI:18420"/>
        <label>1</label>
        <note>catalytic</note>
    </ligand>
</feature>
<dbReference type="GO" id="GO:0046872">
    <property type="term" value="F:metal ion binding"/>
    <property type="evidence" value="ECO:0007669"/>
    <property type="project" value="UniProtKB-KW"/>
</dbReference>
<evidence type="ECO:0000256" key="12">
    <source>
        <dbReference type="ARBA" id="ARBA00022786"/>
    </source>
</evidence>
<evidence type="ECO:0000313" key="25">
    <source>
        <dbReference type="Proteomes" id="UP000053105"/>
    </source>
</evidence>
<reference evidence="24 25" key="1">
    <citation type="submission" date="2015-07" db="EMBL/GenBank/DDBJ databases">
        <title>The genome of Melipona quadrifasciata.</title>
        <authorList>
            <person name="Pan H."/>
            <person name="Kapheim K."/>
        </authorList>
    </citation>
    <scope>NUCLEOTIDE SEQUENCE [LARGE SCALE GENOMIC DNA]</scope>
    <source>
        <strain evidence="24">0111107301</strain>
        <tissue evidence="24">Whole body</tissue>
    </source>
</reference>
<dbReference type="AlphaFoldDB" id="A0A0M9AE81"/>
<dbReference type="FunFam" id="3.10.110.10:FF:000022">
    <property type="entry name" value="Ubiquitin-conjugating enzyme E2 W"/>
    <property type="match status" value="1"/>
</dbReference>
<dbReference type="InterPro" id="IPR020550">
    <property type="entry name" value="Inositol_monophosphatase_CS"/>
</dbReference>
<comment type="catalytic activity">
    <reaction evidence="2">
        <text>a myo-inositol phosphate + H2O = myo-inositol + phosphate</text>
        <dbReference type="Rhea" id="RHEA:24056"/>
        <dbReference type="ChEBI" id="CHEBI:15377"/>
        <dbReference type="ChEBI" id="CHEBI:17268"/>
        <dbReference type="ChEBI" id="CHEBI:43474"/>
        <dbReference type="ChEBI" id="CHEBI:84139"/>
        <dbReference type="EC" id="3.1.3.25"/>
    </reaction>
</comment>
<gene>
    <name evidence="24" type="ORF">WN51_10682</name>
</gene>
<dbReference type="SUPFAM" id="SSF54495">
    <property type="entry name" value="UBC-like"/>
    <property type="match status" value="1"/>
</dbReference>
<dbReference type="PRINTS" id="PR00377">
    <property type="entry name" value="IMPHPHTASES"/>
</dbReference>
<evidence type="ECO:0000256" key="3">
    <source>
        <dbReference type="ARBA" id="ARBA00001946"/>
    </source>
</evidence>
<dbReference type="PANTHER" id="PTHR43028">
    <property type="entry name" value="3'(2'),5'-BISPHOSPHATE NUCLEOTIDASE 1"/>
    <property type="match status" value="1"/>
</dbReference>
<dbReference type="EC" id="2.3.2.25" evidence="18"/>
<evidence type="ECO:0000256" key="7">
    <source>
        <dbReference type="ARBA" id="ARBA00012486"/>
    </source>
</evidence>